<evidence type="ECO:0000313" key="1">
    <source>
        <dbReference type="EMBL" id="EGW10930.1"/>
    </source>
</evidence>
<dbReference type="EMBL" id="JH001110">
    <property type="protein sequence ID" value="EGW10930.1"/>
    <property type="molecule type" value="Genomic_DNA"/>
</dbReference>
<reference evidence="2" key="1">
    <citation type="journal article" date="2011" name="Nat. Biotechnol.">
        <title>The genomic sequence of the Chinese hamster ovary (CHO)-K1 cell line.</title>
        <authorList>
            <person name="Xu X."/>
            <person name="Nagarajan H."/>
            <person name="Lewis N.E."/>
            <person name="Pan S."/>
            <person name="Cai Z."/>
            <person name="Liu X."/>
            <person name="Chen W."/>
            <person name="Xie M."/>
            <person name="Wang W."/>
            <person name="Hammond S."/>
            <person name="Andersen M.R."/>
            <person name="Neff N."/>
            <person name="Passarelli B."/>
            <person name="Koh W."/>
            <person name="Fan H.C."/>
            <person name="Wang J."/>
            <person name="Gui Y."/>
            <person name="Lee K.H."/>
            <person name="Betenbaugh M.J."/>
            <person name="Quake S.R."/>
            <person name="Famili I."/>
            <person name="Palsson B.O."/>
            <person name="Wang J."/>
        </authorList>
    </citation>
    <scope>NUCLEOTIDE SEQUENCE [LARGE SCALE GENOMIC DNA]</scope>
    <source>
        <strain evidence="2">CHO K1 cell line</strain>
    </source>
</reference>
<dbReference type="AlphaFoldDB" id="G3I241"/>
<dbReference type="Proteomes" id="UP000001075">
    <property type="component" value="Unassembled WGS sequence"/>
</dbReference>
<accession>G3I241</accession>
<sequence>MPWPPTAGEPGEEQALAQLTPSPDTELTGSAGQGPLEIHVVHFGQLGNAGHHFLSGQLNHTRVQQ</sequence>
<organism evidence="1 2">
    <name type="scientific">Cricetulus griseus</name>
    <name type="common">Chinese hamster</name>
    <name type="synonym">Cricetulus barabensis griseus</name>
    <dbReference type="NCBI Taxonomy" id="10029"/>
    <lineage>
        <taxon>Eukaryota</taxon>
        <taxon>Metazoa</taxon>
        <taxon>Chordata</taxon>
        <taxon>Craniata</taxon>
        <taxon>Vertebrata</taxon>
        <taxon>Euteleostomi</taxon>
        <taxon>Mammalia</taxon>
        <taxon>Eutheria</taxon>
        <taxon>Euarchontoglires</taxon>
        <taxon>Glires</taxon>
        <taxon>Rodentia</taxon>
        <taxon>Myomorpha</taxon>
        <taxon>Muroidea</taxon>
        <taxon>Cricetidae</taxon>
        <taxon>Cricetinae</taxon>
        <taxon>Cricetulus</taxon>
    </lineage>
</organism>
<gene>
    <name evidence="1" type="ORF">I79_017460</name>
</gene>
<dbReference type="InParanoid" id="G3I241"/>
<name>G3I241_CRIGR</name>
<proteinExistence type="predicted"/>
<protein>
    <submittedName>
        <fullName evidence="1">Uncharacterized protein</fullName>
    </submittedName>
</protein>
<evidence type="ECO:0000313" key="2">
    <source>
        <dbReference type="Proteomes" id="UP000001075"/>
    </source>
</evidence>